<protein>
    <submittedName>
        <fullName evidence="1">Uncharacterized protein</fullName>
    </submittedName>
</protein>
<accession>A0A135SUS7</accession>
<proteinExistence type="predicted"/>
<dbReference type="OrthoDB" id="10550239at2759"/>
<keyword evidence="2" id="KW-1185">Reference proteome</keyword>
<dbReference type="Proteomes" id="UP000070121">
    <property type="component" value="Unassembled WGS sequence"/>
</dbReference>
<sequence>MIPSSSPVPTTWLIFLDDIVFSQPLSAAVATKPFNWKNAVDPLVNPGVSRTWPCTIPDTLALLISKAYTQVHALGLAGEVVFAAHRSGCTSMNFCVSLIFERRWKCRLCRSCSKVFDSVRFDSPFILACIVRESILMCRDKDTKRTGTYRYSILD</sequence>
<gene>
    <name evidence="1" type="ORF">CSAL01_03003</name>
</gene>
<organism evidence="1 2">
    <name type="scientific">Colletotrichum salicis</name>
    <dbReference type="NCBI Taxonomy" id="1209931"/>
    <lineage>
        <taxon>Eukaryota</taxon>
        <taxon>Fungi</taxon>
        <taxon>Dikarya</taxon>
        <taxon>Ascomycota</taxon>
        <taxon>Pezizomycotina</taxon>
        <taxon>Sordariomycetes</taxon>
        <taxon>Hypocreomycetidae</taxon>
        <taxon>Glomerellales</taxon>
        <taxon>Glomerellaceae</taxon>
        <taxon>Colletotrichum</taxon>
        <taxon>Colletotrichum acutatum species complex</taxon>
    </lineage>
</organism>
<dbReference type="AlphaFoldDB" id="A0A135SUS7"/>
<evidence type="ECO:0000313" key="1">
    <source>
        <dbReference type="EMBL" id="KXH39679.1"/>
    </source>
</evidence>
<reference evidence="1 2" key="1">
    <citation type="submission" date="2014-02" db="EMBL/GenBank/DDBJ databases">
        <title>The genome sequence of Colletotrichum salicis CBS 607.94.</title>
        <authorList>
            <person name="Baroncelli R."/>
            <person name="Thon M.R."/>
        </authorList>
    </citation>
    <scope>NUCLEOTIDE SEQUENCE [LARGE SCALE GENOMIC DNA]</scope>
    <source>
        <strain evidence="1 2">CBS 607.94</strain>
    </source>
</reference>
<evidence type="ECO:0000313" key="2">
    <source>
        <dbReference type="Proteomes" id="UP000070121"/>
    </source>
</evidence>
<dbReference type="EMBL" id="JFFI01002216">
    <property type="protein sequence ID" value="KXH39679.1"/>
    <property type="molecule type" value="Genomic_DNA"/>
</dbReference>
<name>A0A135SUS7_9PEZI</name>
<comment type="caution">
    <text evidence="1">The sequence shown here is derived from an EMBL/GenBank/DDBJ whole genome shotgun (WGS) entry which is preliminary data.</text>
</comment>